<dbReference type="GO" id="GO:0000506">
    <property type="term" value="C:glycosylphosphatidylinositol-N-acetylglucosaminyltransferase (GPI-GnT) complex"/>
    <property type="evidence" value="ECO:0007669"/>
    <property type="project" value="InterPro"/>
</dbReference>
<evidence type="ECO:0000256" key="3">
    <source>
        <dbReference type="SAM" id="MobiDB-lite"/>
    </source>
</evidence>
<keyword evidence="4" id="KW-1133">Transmembrane helix</keyword>
<accession>M3C2M9</accession>
<proteinExistence type="inferred from homology"/>
<dbReference type="Proteomes" id="UP000016931">
    <property type="component" value="Unassembled WGS sequence"/>
</dbReference>
<dbReference type="InterPro" id="IPR044215">
    <property type="entry name" value="PIG-H"/>
</dbReference>
<evidence type="ECO:0000256" key="4">
    <source>
        <dbReference type="SAM" id="Phobius"/>
    </source>
</evidence>
<dbReference type="eggNOG" id="KOG4551">
    <property type="taxonomic scope" value="Eukaryota"/>
</dbReference>
<evidence type="ECO:0000256" key="1">
    <source>
        <dbReference type="ARBA" id="ARBA00004687"/>
    </source>
</evidence>
<dbReference type="RefSeq" id="XP_016762637.1">
    <property type="nucleotide sequence ID" value="XM_016908011.1"/>
</dbReference>
<dbReference type="GeneID" id="27905148"/>
<name>M3C2M9_SPHMS</name>
<comment type="pathway">
    <text evidence="1">Glycolipid biosynthesis; glycosylphosphatidylinositol-anchor biosynthesis.</text>
</comment>
<comment type="similarity">
    <text evidence="2">Belongs to the PIGH family.</text>
</comment>
<keyword evidence="4" id="KW-0472">Membrane</keyword>
<evidence type="ECO:0000313" key="6">
    <source>
        <dbReference type="EMBL" id="EMF14516.1"/>
    </source>
</evidence>
<keyword evidence="4" id="KW-0812">Transmembrane</keyword>
<dbReference type="EMBL" id="KB456262">
    <property type="protein sequence ID" value="EMF14516.1"/>
    <property type="molecule type" value="Genomic_DNA"/>
</dbReference>
<protein>
    <recommendedName>
        <fullName evidence="5">Phosphatidylinositol N-acetylglucosaminyltransferase subunit H conserved domain-containing protein</fullName>
    </recommendedName>
</protein>
<gene>
    <name evidence="6" type="ORF">SEPMUDRAFT_162610</name>
</gene>
<evidence type="ECO:0000259" key="5">
    <source>
        <dbReference type="Pfam" id="PF10181"/>
    </source>
</evidence>
<dbReference type="UniPathway" id="UPA00196"/>
<dbReference type="OMA" id="ANSTWIW"/>
<feature type="transmembrane region" description="Helical" evidence="4">
    <location>
        <begin position="29"/>
        <end position="51"/>
    </location>
</feature>
<dbReference type="PANTHER" id="PTHR15231:SF1">
    <property type="entry name" value="PHOSPHATIDYLINOSITOL N-ACETYLGLUCOSAMINYLTRANSFERASE SUBUNIT H"/>
    <property type="match status" value="1"/>
</dbReference>
<evidence type="ECO:0000313" key="7">
    <source>
        <dbReference type="Proteomes" id="UP000016931"/>
    </source>
</evidence>
<feature type="region of interest" description="Disordered" evidence="3">
    <location>
        <begin position="60"/>
        <end position="83"/>
    </location>
</feature>
<dbReference type="GO" id="GO:0006506">
    <property type="term" value="P:GPI anchor biosynthetic process"/>
    <property type="evidence" value="ECO:0007669"/>
    <property type="project" value="UniProtKB-UniPathway"/>
</dbReference>
<dbReference type="OrthoDB" id="25767at2759"/>
<feature type="domain" description="Phosphatidylinositol N-acetylglucosaminyltransferase subunit H conserved" evidence="5">
    <location>
        <begin position="131"/>
        <end position="196"/>
    </location>
</feature>
<dbReference type="Pfam" id="PF10181">
    <property type="entry name" value="PIG-H"/>
    <property type="match status" value="1"/>
</dbReference>
<dbReference type="AlphaFoldDB" id="M3C2M9"/>
<dbReference type="STRING" id="692275.M3C2M9"/>
<dbReference type="InterPro" id="IPR019328">
    <property type="entry name" value="PIGH-H_dom"/>
</dbReference>
<sequence>MLITKRPTPSTVLYTVSTRSQNKTLASRLATSISLLIRIIAGLLVLTCLLLEYHQTFTNNKNNDHNNDNDTANHTPVVDNNHNNTLQNASQAISNSALGHFLSTTIPRPWRLVSILVTFWFIFRKTHTRESLLVIRGLGVQTTTSSPNYLWTSSTRFIPTKAIQDIFIHESFEGFKVTYYLSIVIEGEEDVVVVFPSILPRREILEQVWRGARACLYEPKSG</sequence>
<dbReference type="HOGENOM" id="CLU_054079_0_0_1"/>
<evidence type="ECO:0000256" key="2">
    <source>
        <dbReference type="ARBA" id="ARBA00009610"/>
    </source>
</evidence>
<organism evidence="6 7">
    <name type="scientific">Sphaerulina musiva (strain SO2202)</name>
    <name type="common">Poplar stem canker fungus</name>
    <name type="synonym">Septoria musiva</name>
    <dbReference type="NCBI Taxonomy" id="692275"/>
    <lineage>
        <taxon>Eukaryota</taxon>
        <taxon>Fungi</taxon>
        <taxon>Dikarya</taxon>
        <taxon>Ascomycota</taxon>
        <taxon>Pezizomycotina</taxon>
        <taxon>Dothideomycetes</taxon>
        <taxon>Dothideomycetidae</taxon>
        <taxon>Mycosphaerellales</taxon>
        <taxon>Mycosphaerellaceae</taxon>
        <taxon>Sphaerulina</taxon>
    </lineage>
</organism>
<reference evidence="6 7" key="1">
    <citation type="journal article" date="2012" name="PLoS Pathog.">
        <title>Diverse lifestyles and strategies of plant pathogenesis encoded in the genomes of eighteen Dothideomycetes fungi.</title>
        <authorList>
            <person name="Ohm R.A."/>
            <person name="Feau N."/>
            <person name="Henrissat B."/>
            <person name="Schoch C.L."/>
            <person name="Horwitz B.A."/>
            <person name="Barry K.W."/>
            <person name="Condon B.J."/>
            <person name="Copeland A.C."/>
            <person name="Dhillon B."/>
            <person name="Glaser F."/>
            <person name="Hesse C.N."/>
            <person name="Kosti I."/>
            <person name="LaButti K."/>
            <person name="Lindquist E.A."/>
            <person name="Lucas S."/>
            <person name="Salamov A.A."/>
            <person name="Bradshaw R.E."/>
            <person name="Ciuffetti L."/>
            <person name="Hamelin R.C."/>
            <person name="Kema G.H.J."/>
            <person name="Lawrence C."/>
            <person name="Scott J.A."/>
            <person name="Spatafora J.W."/>
            <person name="Turgeon B.G."/>
            <person name="de Wit P.J.G.M."/>
            <person name="Zhong S."/>
            <person name="Goodwin S.B."/>
            <person name="Grigoriev I.V."/>
        </authorList>
    </citation>
    <scope>NUCLEOTIDE SEQUENCE [LARGE SCALE GENOMIC DNA]</scope>
    <source>
        <strain evidence="6 7">SO2202</strain>
    </source>
</reference>
<dbReference type="PANTHER" id="PTHR15231">
    <property type="entry name" value="PHOSPHATIDYLINOSITOL N-ACETYLGLUCOSAMINYLTRANSFERASE SUBUNIT H"/>
    <property type="match status" value="1"/>
</dbReference>
<keyword evidence="7" id="KW-1185">Reference proteome</keyword>